<dbReference type="Proteomes" id="UP000769766">
    <property type="component" value="Unassembled WGS sequence"/>
</dbReference>
<organism evidence="1 2">
    <name type="scientific">Tectimicrobiota bacterium</name>
    <dbReference type="NCBI Taxonomy" id="2528274"/>
    <lineage>
        <taxon>Bacteria</taxon>
        <taxon>Pseudomonadati</taxon>
        <taxon>Nitrospinota/Tectimicrobiota group</taxon>
        <taxon>Candidatus Tectimicrobiota</taxon>
    </lineage>
</organism>
<reference evidence="1" key="1">
    <citation type="submission" date="2020-07" db="EMBL/GenBank/DDBJ databases">
        <title>Huge and variable diversity of episymbiotic CPR bacteria and DPANN archaea in groundwater ecosystems.</title>
        <authorList>
            <person name="He C.Y."/>
            <person name="Keren R."/>
            <person name="Whittaker M."/>
            <person name="Farag I.F."/>
            <person name="Doudna J."/>
            <person name="Cate J.H.D."/>
            <person name="Banfield J.F."/>
        </authorList>
    </citation>
    <scope>NUCLEOTIDE SEQUENCE</scope>
    <source>
        <strain evidence="1">NC_groundwater_672_Ag_B-0.1um_62_36</strain>
    </source>
</reference>
<accession>A0A932CQD7</accession>
<sequence>MMNKTVTIPELVEFINKKMRPVKVVISLLTTRINHSKGTVVELPKEELENIIAVIQQFIEDFEGISIKHPLGAKDSKVIQLSTDSERDSFPVNS</sequence>
<evidence type="ECO:0000313" key="2">
    <source>
        <dbReference type="Proteomes" id="UP000769766"/>
    </source>
</evidence>
<dbReference type="AlphaFoldDB" id="A0A932CQD7"/>
<protein>
    <submittedName>
        <fullName evidence="1">Uncharacterized protein</fullName>
    </submittedName>
</protein>
<dbReference type="EMBL" id="JACPRF010000367">
    <property type="protein sequence ID" value="MBI2877586.1"/>
    <property type="molecule type" value="Genomic_DNA"/>
</dbReference>
<comment type="caution">
    <text evidence="1">The sequence shown here is derived from an EMBL/GenBank/DDBJ whole genome shotgun (WGS) entry which is preliminary data.</text>
</comment>
<proteinExistence type="predicted"/>
<gene>
    <name evidence="1" type="ORF">HYY20_11965</name>
</gene>
<name>A0A932CQD7_UNCTE</name>
<evidence type="ECO:0000313" key="1">
    <source>
        <dbReference type="EMBL" id="MBI2877586.1"/>
    </source>
</evidence>